<dbReference type="Proteomes" id="UP000007148">
    <property type="component" value="Unassembled WGS sequence"/>
</dbReference>
<evidence type="ECO:0000313" key="2">
    <source>
        <dbReference type="EMBL" id="CCA72941.1"/>
    </source>
</evidence>
<feature type="compositionally biased region" description="Polar residues" evidence="1">
    <location>
        <begin position="209"/>
        <end position="229"/>
    </location>
</feature>
<reference evidence="2 3" key="1">
    <citation type="journal article" date="2011" name="PLoS Pathog.">
        <title>Endophytic Life Strategies Decoded by Genome and Transcriptome Analyses of the Mutualistic Root Symbiont Piriformospora indica.</title>
        <authorList>
            <person name="Zuccaro A."/>
            <person name="Lahrmann U."/>
            <person name="Guldener U."/>
            <person name="Langen G."/>
            <person name="Pfiffi S."/>
            <person name="Biedenkopf D."/>
            <person name="Wong P."/>
            <person name="Samans B."/>
            <person name="Grimm C."/>
            <person name="Basiewicz M."/>
            <person name="Murat C."/>
            <person name="Martin F."/>
            <person name="Kogel K.H."/>
        </authorList>
    </citation>
    <scope>NUCLEOTIDE SEQUENCE [LARGE SCALE GENOMIC DNA]</scope>
    <source>
        <strain evidence="2 3">DSM 11827</strain>
    </source>
</reference>
<name>G4TNP8_SERID</name>
<gene>
    <name evidence="2" type="ORF">PIIN_06896</name>
</gene>
<feature type="region of interest" description="Disordered" evidence="1">
    <location>
        <begin position="258"/>
        <end position="340"/>
    </location>
</feature>
<evidence type="ECO:0000256" key="1">
    <source>
        <dbReference type="SAM" id="MobiDB-lite"/>
    </source>
</evidence>
<proteinExistence type="predicted"/>
<accession>G4TNP8</accession>
<dbReference type="OrthoDB" id="3164401at2759"/>
<feature type="region of interest" description="Disordered" evidence="1">
    <location>
        <begin position="180"/>
        <end position="229"/>
    </location>
</feature>
<dbReference type="EMBL" id="CAFZ01000192">
    <property type="protein sequence ID" value="CCA72941.1"/>
    <property type="molecule type" value="Genomic_DNA"/>
</dbReference>
<comment type="caution">
    <text evidence="2">The sequence shown here is derived from an EMBL/GenBank/DDBJ whole genome shotgun (WGS) entry which is preliminary data.</text>
</comment>
<organism evidence="2 3">
    <name type="scientific">Serendipita indica (strain DSM 11827)</name>
    <name type="common">Root endophyte fungus</name>
    <name type="synonym">Piriformospora indica</name>
    <dbReference type="NCBI Taxonomy" id="1109443"/>
    <lineage>
        <taxon>Eukaryota</taxon>
        <taxon>Fungi</taxon>
        <taxon>Dikarya</taxon>
        <taxon>Basidiomycota</taxon>
        <taxon>Agaricomycotina</taxon>
        <taxon>Agaricomycetes</taxon>
        <taxon>Sebacinales</taxon>
        <taxon>Serendipitaceae</taxon>
        <taxon>Serendipita</taxon>
    </lineage>
</organism>
<keyword evidence="3" id="KW-1185">Reference proteome</keyword>
<dbReference type="AlphaFoldDB" id="G4TNP8"/>
<evidence type="ECO:0000313" key="3">
    <source>
        <dbReference type="Proteomes" id="UP000007148"/>
    </source>
</evidence>
<feature type="compositionally biased region" description="Low complexity" evidence="1">
    <location>
        <begin position="271"/>
        <end position="294"/>
    </location>
</feature>
<dbReference type="HOGENOM" id="CLU_521911_0_0_1"/>
<dbReference type="InParanoid" id="G4TNP8"/>
<protein>
    <submittedName>
        <fullName evidence="2">Uncharacterized protein</fullName>
    </submittedName>
</protein>
<sequence length="507" mass="56348">MVQIFPTAQLYTYIHQYFYRLPAFNQSVPPAGSAPPPTPPATTLTARARQIAVARCRVSSRAKMESTNAQHDEDNASKTRRILRWFSSWRMRWFRRRPKVTPPVSPPPMIPPINIGDQLFLESLIRHTEDNILAQTQTRSSTQPLLIVHPRSAPSYYSDEPAPYELPAPPYQERDDFLVNEEEPSSPPRPTNYLLLRSPHPPSSFLHLNPTSMLHSRQPSQARSSTMTSVYEHDGQHFESFDTGILRNCEPPLFYNPDYLSPTAPTPPSLSIPVRAQRQQAQSRRSSQRYSAQSTVSSIQPPPPVAKSRNGSLTVSLRTEEGKEEWEFPTPPRNSGCWFSPRSTNEIPHIEDVMDGEDDVETIDLDIDFLREISAEVEIASHTSSSLGESIASGSASALHTPTVTPHAHTFGLGAKSILSLNGRNLAGNTTNDPSPSKRYGNLSNRCSFDEFDELESVRSVFADLSADMDYDGAGDTLSDTDSFADPAIMRSSGRGLGFAPKPSFLL</sequence>